<dbReference type="GeneID" id="54489537"/>
<accession>A0A6A6W061</accession>
<dbReference type="GO" id="GO:0007189">
    <property type="term" value="P:adenylate cyclase-activating G protein-coupled receptor signaling pathway"/>
    <property type="evidence" value="ECO:0007669"/>
    <property type="project" value="TreeGrafter"/>
</dbReference>
<keyword evidence="4 5" id="KW-0472">Membrane</keyword>
<dbReference type="GO" id="GO:0004930">
    <property type="term" value="F:G protein-coupled receptor activity"/>
    <property type="evidence" value="ECO:0007669"/>
    <property type="project" value="TreeGrafter"/>
</dbReference>
<feature type="transmembrane region" description="Helical" evidence="5">
    <location>
        <begin position="89"/>
        <end position="109"/>
    </location>
</feature>
<dbReference type="InterPro" id="IPR023041">
    <property type="entry name" value="Glucose_rcpt_Git3-like_N"/>
</dbReference>
<proteinExistence type="predicted"/>
<evidence type="ECO:0000256" key="5">
    <source>
        <dbReference type="SAM" id="Phobius"/>
    </source>
</evidence>
<keyword evidence="3 5" id="KW-1133">Transmembrane helix</keyword>
<dbReference type="PANTHER" id="PTHR23112">
    <property type="entry name" value="G PROTEIN-COUPLED RECEPTOR 157-RELATED"/>
    <property type="match status" value="1"/>
</dbReference>
<dbReference type="AlphaFoldDB" id="A0A6A6W061"/>
<dbReference type="SUPFAM" id="SSF81321">
    <property type="entry name" value="Family A G protein-coupled receptor-like"/>
    <property type="match status" value="1"/>
</dbReference>
<evidence type="ECO:0000256" key="1">
    <source>
        <dbReference type="ARBA" id="ARBA00004141"/>
    </source>
</evidence>
<sequence length="396" mass="41975">MPPVPLAVSLPTFIGSLCSTLASLFIITCYTILPPPSKHFRHALILNLLIADLSNALSNVLSGAAVLARHGKVIPAGRLCTASGFLNQLTIQTIDFSIIAISLAVLWTIKRGGVAANGGLLRAPSTAATICVCVCVWVPGLTTASVALGIGAFGPVSGNWCWIRQELLLERYALTHGWRIAILLGTVGIYTFIYVHLNRVYGGLSLSSGVSVEVVDGVEEVVGLTRVETEGEGEDVGVRMGGVGAKGVGDGIGIGIGIASPAAVATPELRASTTTTTTTTSTATRCFNASVAHSAAVSRQRELKRMLLLNGYPAMYIILWIPGILNRVVESTAGKSPLWLTALQATTQFVGVANAVTYGYNEGLKRQLGDQWRVWRGRRGRARERERGVGWRDVEG</sequence>
<organism evidence="7 8">
    <name type="scientific">Pseudovirgaria hyperparasitica</name>
    <dbReference type="NCBI Taxonomy" id="470096"/>
    <lineage>
        <taxon>Eukaryota</taxon>
        <taxon>Fungi</taxon>
        <taxon>Dikarya</taxon>
        <taxon>Ascomycota</taxon>
        <taxon>Pezizomycotina</taxon>
        <taxon>Dothideomycetes</taxon>
        <taxon>Dothideomycetes incertae sedis</taxon>
        <taxon>Acrospermales</taxon>
        <taxon>Acrospermaceae</taxon>
        <taxon>Pseudovirgaria</taxon>
    </lineage>
</organism>
<feature type="transmembrane region" description="Helical" evidence="5">
    <location>
        <begin position="337"/>
        <end position="360"/>
    </location>
</feature>
<keyword evidence="8" id="KW-1185">Reference proteome</keyword>
<feature type="transmembrane region" description="Helical" evidence="5">
    <location>
        <begin position="12"/>
        <end position="33"/>
    </location>
</feature>
<dbReference type="EMBL" id="ML996580">
    <property type="protein sequence ID" value="KAF2754451.1"/>
    <property type="molecule type" value="Genomic_DNA"/>
</dbReference>
<name>A0A6A6W061_9PEZI</name>
<evidence type="ECO:0000313" key="8">
    <source>
        <dbReference type="Proteomes" id="UP000799437"/>
    </source>
</evidence>
<evidence type="ECO:0000256" key="4">
    <source>
        <dbReference type="ARBA" id="ARBA00023136"/>
    </source>
</evidence>
<dbReference type="OrthoDB" id="100006at2759"/>
<feature type="domain" description="Glucose receptor Git3-like N-terminal" evidence="6">
    <location>
        <begin position="13"/>
        <end position="201"/>
    </location>
</feature>
<gene>
    <name evidence="7" type="ORF">EJ05DRAFT_513931</name>
</gene>
<feature type="transmembrane region" description="Helical" evidence="5">
    <location>
        <begin position="130"/>
        <end position="156"/>
    </location>
</feature>
<evidence type="ECO:0000256" key="3">
    <source>
        <dbReference type="ARBA" id="ARBA00022989"/>
    </source>
</evidence>
<dbReference type="Gene3D" id="1.20.1070.10">
    <property type="entry name" value="Rhodopsin 7-helix transmembrane proteins"/>
    <property type="match status" value="1"/>
</dbReference>
<keyword evidence="2 5" id="KW-0812">Transmembrane</keyword>
<feature type="transmembrane region" description="Helical" evidence="5">
    <location>
        <begin position="307"/>
        <end position="325"/>
    </location>
</feature>
<feature type="transmembrane region" description="Helical" evidence="5">
    <location>
        <begin position="45"/>
        <end position="69"/>
    </location>
</feature>
<comment type="subcellular location">
    <subcellularLocation>
        <location evidence="1">Membrane</location>
        <topology evidence="1">Multi-pass membrane protein</topology>
    </subcellularLocation>
</comment>
<reference evidence="7" key="1">
    <citation type="journal article" date="2020" name="Stud. Mycol.">
        <title>101 Dothideomycetes genomes: a test case for predicting lifestyles and emergence of pathogens.</title>
        <authorList>
            <person name="Haridas S."/>
            <person name="Albert R."/>
            <person name="Binder M."/>
            <person name="Bloem J."/>
            <person name="Labutti K."/>
            <person name="Salamov A."/>
            <person name="Andreopoulos B."/>
            <person name="Baker S."/>
            <person name="Barry K."/>
            <person name="Bills G."/>
            <person name="Bluhm B."/>
            <person name="Cannon C."/>
            <person name="Castanera R."/>
            <person name="Culley D."/>
            <person name="Daum C."/>
            <person name="Ezra D."/>
            <person name="Gonzalez J."/>
            <person name="Henrissat B."/>
            <person name="Kuo A."/>
            <person name="Liang C."/>
            <person name="Lipzen A."/>
            <person name="Lutzoni F."/>
            <person name="Magnuson J."/>
            <person name="Mondo S."/>
            <person name="Nolan M."/>
            <person name="Ohm R."/>
            <person name="Pangilinan J."/>
            <person name="Park H.-J."/>
            <person name="Ramirez L."/>
            <person name="Alfaro M."/>
            <person name="Sun H."/>
            <person name="Tritt A."/>
            <person name="Yoshinaga Y."/>
            <person name="Zwiers L.-H."/>
            <person name="Turgeon B."/>
            <person name="Goodwin S."/>
            <person name="Spatafora J."/>
            <person name="Crous P."/>
            <person name="Grigoriev I."/>
        </authorList>
    </citation>
    <scope>NUCLEOTIDE SEQUENCE</scope>
    <source>
        <strain evidence="7">CBS 121739</strain>
    </source>
</reference>
<evidence type="ECO:0000256" key="2">
    <source>
        <dbReference type="ARBA" id="ARBA00022692"/>
    </source>
</evidence>
<evidence type="ECO:0000259" key="6">
    <source>
        <dbReference type="Pfam" id="PF11710"/>
    </source>
</evidence>
<feature type="transmembrane region" description="Helical" evidence="5">
    <location>
        <begin position="176"/>
        <end position="197"/>
    </location>
</feature>
<dbReference type="Proteomes" id="UP000799437">
    <property type="component" value="Unassembled WGS sequence"/>
</dbReference>
<dbReference type="GO" id="GO:0005886">
    <property type="term" value="C:plasma membrane"/>
    <property type="evidence" value="ECO:0007669"/>
    <property type="project" value="TreeGrafter"/>
</dbReference>
<evidence type="ECO:0000313" key="7">
    <source>
        <dbReference type="EMBL" id="KAF2754451.1"/>
    </source>
</evidence>
<dbReference type="Pfam" id="PF11710">
    <property type="entry name" value="Git3"/>
    <property type="match status" value="1"/>
</dbReference>
<dbReference type="RefSeq" id="XP_033596902.1">
    <property type="nucleotide sequence ID" value="XM_033748483.1"/>
</dbReference>
<protein>
    <recommendedName>
        <fullName evidence="6">Glucose receptor Git3-like N-terminal domain-containing protein</fullName>
    </recommendedName>
</protein>
<dbReference type="PANTHER" id="PTHR23112:SF37">
    <property type="entry name" value="G PROTEIN-COUPLED RECEPTOR GPR1"/>
    <property type="match status" value="1"/>
</dbReference>